<name>A0ABW1XLV0_9ALTE</name>
<sequence length="224" mass="24428">MGSSTKQDILNAAELLFAEHGFGDTSLRAITTKAEVNLAAVNYHFGSKKQLIQEVLKRYLDVMMPEVDKQVAAMLAKNPQPGMPQVFGTLITPLLLLNKVRPAGTSIFVRLLGRGYSETQGHLRKYIMFHWGEVLKRFVDAVHLAAPDLPPSELFWRLHFAIGTFVFTMASSKALCEISAADYDQPVDVAGIINRLIPYISAGTAAPVAASVTTITSTPTLDIA</sequence>
<dbReference type="InterPro" id="IPR009057">
    <property type="entry name" value="Homeodomain-like_sf"/>
</dbReference>
<evidence type="ECO:0000313" key="4">
    <source>
        <dbReference type="EMBL" id="MFC6440253.1"/>
    </source>
</evidence>
<dbReference type="SUPFAM" id="SSF46689">
    <property type="entry name" value="Homeodomain-like"/>
    <property type="match status" value="1"/>
</dbReference>
<dbReference type="Proteomes" id="UP001596364">
    <property type="component" value="Unassembled WGS sequence"/>
</dbReference>
<evidence type="ECO:0000259" key="3">
    <source>
        <dbReference type="PROSITE" id="PS50977"/>
    </source>
</evidence>
<dbReference type="RefSeq" id="WP_131258056.1">
    <property type="nucleotide sequence ID" value="NZ_JBHSUS010000001.1"/>
</dbReference>
<dbReference type="PANTHER" id="PTHR30055">
    <property type="entry name" value="HTH-TYPE TRANSCRIPTIONAL REGULATOR RUTR"/>
    <property type="match status" value="1"/>
</dbReference>
<organism evidence="4 5">
    <name type="scientific">Pseudobowmanella zhangzhouensis</name>
    <dbReference type="NCBI Taxonomy" id="1537679"/>
    <lineage>
        <taxon>Bacteria</taxon>
        <taxon>Pseudomonadati</taxon>
        <taxon>Pseudomonadota</taxon>
        <taxon>Gammaproteobacteria</taxon>
        <taxon>Alteromonadales</taxon>
        <taxon>Alteromonadaceae</taxon>
    </lineage>
</organism>
<keyword evidence="5" id="KW-1185">Reference proteome</keyword>
<comment type="caution">
    <text evidence="4">The sequence shown here is derived from an EMBL/GenBank/DDBJ whole genome shotgun (WGS) entry which is preliminary data.</text>
</comment>
<dbReference type="InterPro" id="IPR050109">
    <property type="entry name" value="HTH-type_TetR-like_transc_reg"/>
</dbReference>
<gene>
    <name evidence="4" type="ORF">ACFP85_08845</name>
</gene>
<evidence type="ECO:0000313" key="5">
    <source>
        <dbReference type="Proteomes" id="UP001596364"/>
    </source>
</evidence>
<protein>
    <submittedName>
        <fullName evidence="4">TetR/AcrR family transcriptional regulator</fullName>
    </submittedName>
</protein>
<dbReference type="PRINTS" id="PR00455">
    <property type="entry name" value="HTHTETR"/>
</dbReference>
<dbReference type="Gene3D" id="1.10.357.10">
    <property type="entry name" value="Tetracycline Repressor, domain 2"/>
    <property type="match status" value="1"/>
</dbReference>
<accession>A0ABW1XLV0</accession>
<dbReference type="InterPro" id="IPR036271">
    <property type="entry name" value="Tet_transcr_reg_TetR-rel_C_sf"/>
</dbReference>
<dbReference type="EMBL" id="JBHSUS010000001">
    <property type="protein sequence ID" value="MFC6440253.1"/>
    <property type="molecule type" value="Genomic_DNA"/>
</dbReference>
<dbReference type="PROSITE" id="PS50977">
    <property type="entry name" value="HTH_TETR_2"/>
    <property type="match status" value="1"/>
</dbReference>
<dbReference type="Pfam" id="PF17939">
    <property type="entry name" value="TetR_C_30"/>
    <property type="match status" value="1"/>
</dbReference>
<proteinExistence type="predicted"/>
<reference evidence="5" key="1">
    <citation type="journal article" date="2019" name="Int. J. Syst. Evol. Microbiol.">
        <title>The Global Catalogue of Microorganisms (GCM) 10K type strain sequencing project: providing services to taxonomists for standard genome sequencing and annotation.</title>
        <authorList>
            <consortium name="The Broad Institute Genomics Platform"/>
            <consortium name="The Broad Institute Genome Sequencing Center for Infectious Disease"/>
            <person name="Wu L."/>
            <person name="Ma J."/>
        </authorList>
    </citation>
    <scope>NUCLEOTIDE SEQUENCE [LARGE SCALE GENOMIC DNA]</scope>
    <source>
        <strain evidence="5">CGMCC 1.16031</strain>
    </source>
</reference>
<feature type="domain" description="HTH tetR-type" evidence="3">
    <location>
        <begin position="3"/>
        <end position="63"/>
    </location>
</feature>
<feature type="DNA-binding region" description="H-T-H motif" evidence="2">
    <location>
        <begin position="26"/>
        <end position="45"/>
    </location>
</feature>
<evidence type="ECO:0000256" key="2">
    <source>
        <dbReference type="PROSITE-ProRule" id="PRU00335"/>
    </source>
</evidence>
<dbReference type="PANTHER" id="PTHR30055:SF235">
    <property type="entry name" value="TRANSCRIPTIONAL REGULATORY PROTEIN"/>
    <property type="match status" value="1"/>
</dbReference>
<dbReference type="InterPro" id="IPR041586">
    <property type="entry name" value="PsrA_TetR_C"/>
</dbReference>
<keyword evidence="1 2" id="KW-0238">DNA-binding</keyword>
<dbReference type="InterPro" id="IPR001647">
    <property type="entry name" value="HTH_TetR"/>
</dbReference>
<dbReference type="SUPFAM" id="SSF48498">
    <property type="entry name" value="Tetracyclin repressor-like, C-terminal domain"/>
    <property type="match status" value="1"/>
</dbReference>
<dbReference type="PROSITE" id="PS01081">
    <property type="entry name" value="HTH_TETR_1"/>
    <property type="match status" value="1"/>
</dbReference>
<dbReference type="Pfam" id="PF00440">
    <property type="entry name" value="TetR_N"/>
    <property type="match status" value="1"/>
</dbReference>
<dbReference type="InterPro" id="IPR023772">
    <property type="entry name" value="DNA-bd_HTH_TetR-type_CS"/>
</dbReference>
<evidence type="ECO:0000256" key="1">
    <source>
        <dbReference type="ARBA" id="ARBA00023125"/>
    </source>
</evidence>